<keyword evidence="2" id="KW-1185">Reference proteome</keyword>
<accession>A0ACC5U5L0</accession>
<comment type="caution">
    <text evidence="1">The sequence shown here is derived from an EMBL/GenBank/DDBJ whole genome shotgun (WGS) entry which is preliminary data.</text>
</comment>
<protein>
    <submittedName>
        <fullName evidence="1">Uncharacterized protein</fullName>
    </submittedName>
</protein>
<reference evidence="1" key="1">
    <citation type="submission" date="2021-05" db="EMBL/GenBank/DDBJ databases">
        <title>Draft genomes of bacteria isolated from model marine particles.</title>
        <authorList>
            <person name="Datta M.S."/>
            <person name="Schwartzman J.A."/>
            <person name="Enke T.N."/>
            <person name="Saavedra J."/>
            <person name="Cermak N."/>
            <person name="Cordero O.X."/>
        </authorList>
    </citation>
    <scope>NUCLEOTIDE SEQUENCE</scope>
    <source>
        <strain evidence="1">I2M19</strain>
    </source>
</reference>
<feature type="non-terminal residue" evidence="1">
    <location>
        <position position="128"/>
    </location>
</feature>
<proteinExistence type="predicted"/>
<gene>
    <name evidence="1" type="ORF">KO493_02700</name>
</gene>
<sequence length="128" mass="15258">MKISENQIKELHNFTRKHFVECYDVQTELVDHLTNGIESQWEENPKLFFKDALNIEFKKFGIFGFQEVLESRVRALNIYYWKSIWNIFKTYFSLPKLLLTIALFCVTYTVFSLAWHVGHTLSAILILF</sequence>
<evidence type="ECO:0000313" key="1">
    <source>
        <dbReference type="EMBL" id="MBU2949603.1"/>
    </source>
</evidence>
<organism evidence="1 2">
    <name type="scientific">Pseudotamlana agarivorans</name>
    <dbReference type="NCBI Taxonomy" id="481183"/>
    <lineage>
        <taxon>Bacteria</taxon>
        <taxon>Pseudomonadati</taxon>
        <taxon>Bacteroidota</taxon>
        <taxon>Flavobacteriia</taxon>
        <taxon>Flavobacteriales</taxon>
        <taxon>Flavobacteriaceae</taxon>
        <taxon>Pseudotamlana</taxon>
    </lineage>
</organism>
<dbReference type="EMBL" id="JAHKPD010000008">
    <property type="protein sequence ID" value="MBU2949603.1"/>
    <property type="molecule type" value="Genomic_DNA"/>
</dbReference>
<name>A0ACC5U5L0_9FLAO</name>
<evidence type="ECO:0000313" key="2">
    <source>
        <dbReference type="Proteomes" id="UP001647509"/>
    </source>
</evidence>
<dbReference type="Proteomes" id="UP001647509">
    <property type="component" value="Unassembled WGS sequence"/>
</dbReference>